<feature type="chain" id="PRO_5043390103" description="ABC-type glycine betaine transport system substrate-binding domain-containing protein" evidence="1">
    <location>
        <begin position="23"/>
        <end position="298"/>
    </location>
</feature>
<feature type="signal peptide" evidence="1">
    <location>
        <begin position="1"/>
        <end position="22"/>
    </location>
</feature>
<feature type="domain" description="ABC-type glycine betaine transport system substrate-binding" evidence="2">
    <location>
        <begin position="33"/>
        <end position="293"/>
    </location>
</feature>
<proteinExistence type="predicted"/>
<evidence type="ECO:0000256" key="1">
    <source>
        <dbReference type="SAM" id="SignalP"/>
    </source>
</evidence>
<organism evidence="3">
    <name type="scientific">Streptomyces sp. NBC_00119</name>
    <dbReference type="NCBI Taxonomy" id="2975659"/>
    <lineage>
        <taxon>Bacteria</taxon>
        <taxon>Bacillati</taxon>
        <taxon>Actinomycetota</taxon>
        <taxon>Actinomycetes</taxon>
        <taxon>Kitasatosporales</taxon>
        <taxon>Streptomycetaceae</taxon>
        <taxon>Streptomyces</taxon>
    </lineage>
</organism>
<reference evidence="3" key="1">
    <citation type="submission" date="2022-10" db="EMBL/GenBank/DDBJ databases">
        <title>The complete genomes of actinobacterial strains from the NBC collection.</title>
        <authorList>
            <person name="Joergensen T.S."/>
            <person name="Alvarez Arevalo M."/>
            <person name="Sterndorff E.B."/>
            <person name="Faurdal D."/>
            <person name="Vuksanovic O."/>
            <person name="Mourched A.-S."/>
            <person name="Charusanti P."/>
            <person name="Shaw S."/>
            <person name="Blin K."/>
            <person name="Weber T."/>
        </authorList>
    </citation>
    <scope>NUCLEOTIDE SEQUENCE</scope>
    <source>
        <strain evidence="3">NBC_00119</strain>
    </source>
</reference>
<accession>A0AAU1U209</accession>
<evidence type="ECO:0000313" key="3">
    <source>
        <dbReference type="EMBL" id="WTS10632.1"/>
    </source>
</evidence>
<keyword evidence="1" id="KW-0732">Signal</keyword>
<dbReference type="EMBL" id="CP108195">
    <property type="protein sequence ID" value="WTS10632.1"/>
    <property type="molecule type" value="Genomic_DNA"/>
</dbReference>
<dbReference type="Gene3D" id="3.40.190.10">
    <property type="entry name" value="Periplasmic binding protein-like II"/>
    <property type="match status" value="1"/>
</dbReference>
<dbReference type="AlphaFoldDB" id="A0AAU1U209"/>
<dbReference type="SUPFAM" id="SSF53850">
    <property type="entry name" value="Periplasmic binding protein-like II"/>
    <property type="match status" value="1"/>
</dbReference>
<dbReference type="GO" id="GO:0043190">
    <property type="term" value="C:ATP-binding cassette (ABC) transporter complex"/>
    <property type="evidence" value="ECO:0007669"/>
    <property type="project" value="InterPro"/>
</dbReference>
<protein>
    <recommendedName>
        <fullName evidence="2">ABC-type glycine betaine transport system substrate-binding domain-containing protein</fullName>
    </recommendedName>
</protein>
<gene>
    <name evidence="3" type="ORF">OHU69_05845</name>
</gene>
<name>A0AAU1U209_9ACTN</name>
<evidence type="ECO:0000259" key="2">
    <source>
        <dbReference type="Pfam" id="PF04069"/>
    </source>
</evidence>
<sequence length="298" mass="32735">MRRRTLLTGSLAVAAAAGVSTAAGSVAGTGPVITVGSKQFTESWVMGELYAQILTARGFQVVLKSNIGSADIIDRALRSHQIDLYPEYTGVILQTFAMPKRMPVTAHGTYEAAKRFEEGRGLTLLRPTPFQNRNAVAVRTSDARKYGLRTVGDLRRMGRISYAEYPDNITGPLGYDAIVKAYRLSAMKVRPLNIGLQYPALKNGDVDAADVFTTDPQLRRYDFTVLEDDQAIFGFQNVSPVVRRSLVERYGSRLTEPLDAVNALLTEKAMQALNEAAAMMRLSPAKVADRFLRANDLK</sequence>
<dbReference type="Gene3D" id="3.40.190.120">
    <property type="entry name" value="Osmoprotection protein (prox), domain 2"/>
    <property type="match status" value="1"/>
</dbReference>
<dbReference type="CDD" id="cd13528">
    <property type="entry name" value="PBP2_osmoprotectants"/>
    <property type="match status" value="1"/>
</dbReference>
<dbReference type="GO" id="GO:0022857">
    <property type="term" value="F:transmembrane transporter activity"/>
    <property type="evidence" value="ECO:0007669"/>
    <property type="project" value="InterPro"/>
</dbReference>
<dbReference type="InterPro" id="IPR007210">
    <property type="entry name" value="ABC_Gly_betaine_transp_sub-bd"/>
</dbReference>
<dbReference type="Pfam" id="PF04069">
    <property type="entry name" value="OpuAC"/>
    <property type="match status" value="1"/>
</dbReference>